<dbReference type="InterPro" id="IPR014016">
    <property type="entry name" value="UvrD-like_ATP-bd"/>
</dbReference>
<dbReference type="PANTHER" id="PTHR11070:SF17">
    <property type="entry name" value="DNA HELICASE IV"/>
    <property type="match status" value="1"/>
</dbReference>
<gene>
    <name evidence="7" type="ORF">QD47_23080</name>
</gene>
<dbReference type="PATRIC" id="fig|159743.3.peg.5137"/>
<evidence type="ECO:0000256" key="4">
    <source>
        <dbReference type="ARBA" id="ARBA00022840"/>
    </source>
</evidence>
<dbReference type="GO" id="GO:0016787">
    <property type="term" value="F:hydrolase activity"/>
    <property type="evidence" value="ECO:0007669"/>
    <property type="project" value="UniProtKB-UniRule"/>
</dbReference>
<protein>
    <submittedName>
        <fullName evidence="7">Helicase UvrD</fullName>
    </submittedName>
</protein>
<dbReference type="RefSeq" id="WP_044648335.1">
    <property type="nucleotide sequence ID" value="NZ_JTHP01000060.1"/>
</dbReference>
<evidence type="ECO:0000313" key="8">
    <source>
        <dbReference type="Proteomes" id="UP000032534"/>
    </source>
</evidence>
<dbReference type="PROSITE" id="PS51198">
    <property type="entry name" value="UVRD_HELICASE_ATP_BIND"/>
    <property type="match status" value="1"/>
</dbReference>
<dbReference type="GO" id="GO:0005829">
    <property type="term" value="C:cytosol"/>
    <property type="evidence" value="ECO:0007669"/>
    <property type="project" value="TreeGrafter"/>
</dbReference>
<keyword evidence="8" id="KW-1185">Reference proteome</keyword>
<dbReference type="Pfam" id="PF13245">
    <property type="entry name" value="AAA_19"/>
    <property type="match status" value="1"/>
</dbReference>
<evidence type="ECO:0000256" key="1">
    <source>
        <dbReference type="ARBA" id="ARBA00022741"/>
    </source>
</evidence>
<dbReference type="GO" id="GO:0003677">
    <property type="term" value="F:DNA binding"/>
    <property type="evidence" value="ECO:0007669"/>
    <property type="project" value="InterPro"/>
</dbReference>
<keyword evidence="3 5" id="KW-0347">Helicase</keyword>
<feature type="binding site" evidence="5">
    <location>
        <begin position="207"/>
        <end position="214"/>
    </location>
    <ligand>
        <name>ATP</name>
        <dbReference type="ChEBI" id="CHEBI:30616"/>
    </ligand>
</feature>
<keyword evidence="4 5" id="KW-0067">ATP-binding</keyword>
<proteinExistence type="predicted"/>
<reference evidence="7 8" key="1">
    <citation type="submission" date="2014-11" db="EMBL/GenBank/DDBJ databases">
        <title>Draft Genome Sequences of Paenibacillus polymyxa NRRL B-30509 and Paenibacillus terrae NRRL B-30644, Strains from a Poultry Environment that Produce Tridecaptin A and Paenicidins.</title>
        <authorList>
            <person name="van Belkum M.J."/>
            <person name="Lohans C.T."/>
            <person name="Vederas J.C."/>
        </authorList>
    </citation>
    <scope>NUCLEOTIDE SEQUENCE [LARGE SCALE GENOMIC DNA]</scope>
    <source>
        <strain evidence="7 8">NRRL B-30644</strain>
    </source>
</reference>
<evidence type="ECO:0000256" key="5">
    <source>
        <dbReference type="PROSITE-ProRule" id="PRU00560"/>
    </source>
</evidence>
<dbReference type="PANTHER" id="PTHR11070">
    <property type="entry name" value="UVRD / RECB / PCRA DNA HELICASE FAMILY MEMBER"/>
    <property type="match status" value="1"/>
</dbReference>
<dbReference type="InterPro" id="IPR027785">
    <property type="entry name" value="UvrD-like_helicase_C"/>
</dbReference>
<evidence type="ECO:0000313" key="7">
    <source>
        <dbReference type="EMBL" id="KJD43321.1"/>
    </source>
</evidence>
<evidence type="ECO:0000259" key="6">
    <source>
        <dbReference type="PROSITE" id="PS51198"/>
    </source>
</evidence>
<evidence type="ECO:0000256" key="3">
    <source>
        <dbReference type="ARBA" id="ARBA00022806"/>
    </source>
</evidence>
<dbReference type="EMBL" id="JTHP01000060">
    <property type="protein sequence ID" value="KJD43321.1"/>
    <property type="molecule type" value="Genomic_DNA"/>
</dbReference>
<dbReference type="GO" id="GO:0043138">
    <property type="term" value="F:3'-5' DNA helicase activity"/>
    <property type="evidence" value="ECO:0007669"/>
    <property type="project" value="TreeGrafter"/>
</dbReference>
<organism evidence="7 8">
    <name type="scientific">Paenibacillus terrae</name>
    <dbReference type="NCBI Taxonomy" id="159743"/>
    <lineage>
        <taxon>Bacteria</taxon>
        <taxon>Bacillati</taxon>
        <taxon>Bacillota</taxon>
        <taxon>Bacilli</taxon>
        <taxon>Bacillales</taxon>
        <taxon>Paenibacillaceae</taxon>
        <taxon>Paenibacillus</taxon>
    </lineage>
</organism>
<evidence type="ECO:0000256" key="2">
    <source>
        <dbReference type="ARBA" id="ARBA00022801"/>
    </source>
</evidence>
<dbReference type="GO" id="GO:0005524">
    <property type="term" value="F:ATP binding"/>
    <property type="evidence" value="ECO:0007669"/>
    <property type="project" value="UniProtKB-UniRule"/>
</dbReference>
<dbReference type="Pfam" id="PF13538">
    <property type="entry name" value="UvrD_C_2"/>
    <property type="match status" value="1"/>
</dbReference>
<comment type="caution">
    <text evidence="7">The sequence shown here is derived from an EMBL/GenBank/DDBJ whole genome shotgun (WGS) entry which is preliminary data.</text>
</comment>
<accession>A0A0D7WVV4</accession>
<feature type="domain" description="UvrD-like helicase ATP-binding" evidence="6">
    <location>
        <begin position="186"/>
        <end position="551"/>
    </location>
</feature>
<dbReference type="AlphaFoldDB" id="A0A0D7WVV4"/>
<dbReference type="InterPro" id="IPR027417">
    <property type="entry name" value="P-loop_NTPase"/>
</dbReference>
<dbReference type="InterPro" id="IPR000212">
    <property type="entry name" value="DNA_helicase_UvrD/REP"/>
</dbReference>
<sequence length="713" mass="80705">MENGFQSAYQEEQHRLSLAMEEIDRRLERLRNTPVYTGHDFTEQVLESGREEKRQALAKSAQEPYFGRMDFDERGRGQRKPLYIGKIGVEREEAFAYPLVIDWRAPIASLFYSFTGGEETASYEAPEGTIEGLVYLKRNVVIRKRILERVADTYNRESDEPAVSDEFLVYRLGENKDNRLRDIVSTIQAEQDQIIRAAKNTALVIQGVAGSGKTTVALHRLAFLLYQYKEQVSADKMVIFAPNHMFLDYISDVLPELGVGNIQQSTFADWALHLLGLDLPIADPAETLAYWFESGSLRTESMDEAPGRFKGSIHFMKLLQAFVERLEPVSVPEGDFSPWDGAVLPRAEILNWFNEEYKPYPLAKRKERVLARVHRWIEMELKKSPSAAALKECKKKAGPREKAYAKKWPQYDALTLYKQLFQAAKGLPADTAAELKASLPAAIFKTTQSDLRKQVIREEDLTALVYLHVLIHEVESSQRFDHVVIDEAQDFSPFHIALLDLFVKGHSFTILGDLSQGIHEYRGVHAWEEMSSLFAPEHTGYFALTRSYRSTLEIIEFANTILEQGVRGGITAVPVFRSGDPVRTLPYGTSGREQSLLTALQELSSKEYRTVSVLTRTLKEAVELHEAFTNAGLGVNLIDGGKKQYEGGLSVLPVYLSKGLEFDAVIVADADREHYGELAWDAKLLYVGCTRALHELWLLHEGTLPSYVQEQVK</sequence>
<dbReference type="SUPFAM" id="SSF52540">
    <property type="entry name" value="P-loop containing nucleoside triphosphate hydrolases"/>
    <property type="match status" value="1"/>
</dbReference>
<dbReference type="Gene3D" id="3.40.50.300">
    <property type="entry name" value="P-loop containing nucleotide triphosphate hydrolases"/>
    <property type="match status" value="3"/>
</dbReference>
<dbReference type="GO" id="GO:0000725">
    <property type="term" value="P:recombinational repair"/>
    <property type="evidence" value="ECO:0007669"/>
    <property type="project" value="TreeGrafter"/>
</dbReference>
<dbReference type="OrthoDB" id="9787585at2"/>
<name>A0A0D7WVV4_9BACL</name>
<dbReference type="Proteomes" id="UP000032534">
    <property type="component" value="Unassembled WGS sequence"/>
</dbReference>
<keyword evidence="1 5" id="KW-0547">Nucleotide-binding</keyword>
<keyword evidence="2 5" id="KW-0378">Hydrolase</keyword>